<evidence type="ECO:0000256" key="4">
    <source>
        <dbReference type="ARBA" id="ARBA00023098"/>
    </source>
</evidence>
<keyword evidence="3" id="KW-0276">Fatty acid metabolism</keyword>
<dbReference type="GO" id="GO:0006631">
    <property type="term" value="P:fatty acid metabolic process"/>
    <property type="evidence" value="ECO:0007669"/>
    <property type="project" value="UniProtKB-KW"/>
</dbReference>
<sequence>MSSRLRFLFSLAAAIAAASLLAAALRRRAPPSGLAARLVPAPMAAAAARNRSFVLWLHGLGDSGPANEPIRNFFSAPEFRLTKWAFPSAPNSPVSCNHGAVMPSWFDIHELPMSSGSPQDDSGVLKAVENVHAMIDKEVADGIPPENIFVCGFSQGGRTSALHCALTLASVLLYPKTLGGGAVFSGWLPFGSSVTERISPEARKTPILWSHGIADNVVLFEAGQAGPPFLQNAGFSCEFKAYPGLGHSISKEELYSLESWIKNHLKASQEKEN</sequence>
<dbReference type="FunFam" id="3.40.50.1820:FF:000232">
    <property type="entry name" value="Probable carboxylesterase SOBER1-like"/>
    <property type="match status" value="1"/>
</dbReference>
<dbReference type="AlphaFoldDB" id="Q259P2"/>
<feature type="chain" id="PRO_5004202717" evidence="5">
    <location>
        <begin position="24"/>
        <end position="273"/>
    </location>
</feature>
<dbReference type="EMBL" id="AL732346">
    <property type="protein sequence ID" value="CAJ86085.1"/>
    <property type="molecule type" value="Genomic_DNA"/>
</dbReference>
<keyword evidence="2" id="KW-0378">Hydrolase</keyword>
<evidence type="ECO:0000259" key="6">
    <source>
        <dbReference type="Pfam" id="PF02230"/>
    </source>
</evidence>
<dbReference type="SUPFAM" id="SSF53474">
    <property type="entry name" value="alpha/beta-Hydrolases"/>
    <property type="match status" value="1"/>
</dbReference>
<keyword evidence="5" id="KW-0732">Signal</keyword>
<dbReference type="PANTHER" id="PTHR10655:SF17">
    <property type="entry name" value="LYSOPHOSPHOLIPASE-LIKE PROTEIN 1"/>
    <property type="match status" value="1"/>
</dbReference>
<dbReference type="GO" id="GO:0052689">
    <property type="term" value="F:carboxylic ester hydrolase activity"/>
    <property type="evidence" value="ECO:0007669"/>
    <property type="project" value="TreeGrafter"/>
</dbReference>
<evidence type="ECO:0000256" key="2">
    <source>
        <dbReference type="ARBA" id="ARBA00022801"/>
    </source>
</evidence>
<proteinExistence type="inferred from homology"/>
<feature type="signal peptide" evidence="5">
    <location>
        <begin position="1"/>
        <end position="23"/>
    </location>
</feature>
<evidence type="ECO:0000256" key="1">
    <source>
        <dbReference type="ARBA" id="ARBA00006499"/>
    </source>
</evidence>
<dbReference type="InterPro" id="IPR029058">
    <property type="entry name" value="AB_hydrolase_fold"/>
</dbReference>
<dbReference type="Pfam" id="PF02230">
    <property type="entry name" value="Abhydrolase_2"/>
    <property type="match status" value="1"/>
</dbReference>
<reference evidence="7" key="2">
    <citation type="submission" date="2002-05" db="EMBL/GenBank/DDBJ databases">
        <title>Chromosome-wide comparison between domesticated rice subspecies indica and japonica.</title>
        <authorList>
            <person name="Han B."/>
        </authorList>
    </citation>
    <scope>NUCLEOTIDE SEQUENCE</scope>
</reference>
<dbReference type="InterPro" id="IPR050565">
    <property type="entry name" value="LYPA1-2/EST-like"/>
</dbReference>
<gene>
    <name evidence="7" type="primary">H0818H01.7</name>
</gene>
<reference evidence="7" key="1">
    <citation type="journal article" date="2002" name="Nature">
        <title>Sequence and analysis of rice chromosome 4.</title>
        <authorList>
            <person name="Feng Q."/>
            <person name="Zhang Y."/>
            <person name="Hao P."/>
            <person name="Wang S."/>
            <person name="Fu G."/>
            <person name="Huang Y."/>
            <person name="Li Y."/>
            <person name="Zhu J."/>
            <person name="Liu Y."/>
            <person name="Hu X."/>
            <person name="Jia P."/>
            <person name="Zhang Y."/>
            <person name="Zhao Q."/>
            <person name="Ying K."/>
            <person name="Yu S."/>
            <person name="Tang Y."/>
            <person name="Weng Q."/>
            <person name="Zhang L."/>
            <person name="Lu Y."/>
            <person name="Mu J."/>
            <person name="Lu Y."/>
            <person name="Zhang L.S."/>
            <person name="Yu Z."/>
            <person name="Fan D."/>
            <person name="Liu X."/>
            <person name="Lu T."/>
            <person name="Li C."/>
            <person name="Wu Y."/>
            <person name="Sun T."/>
            <person name="Lei H."/>
            <person name="Li T."/>
            <person name="Hu H."/>
            <person name="Guan J."/>
            <person name="Wu M."/>
            <person name="Zhang R."/>
            <person name="Zhou B."/>
            <person name="Chen Z."/>
            <person name="Chen L."/>
            <person name="Jin Z."/>
            <person name="Wang R."/>
            <person name="Yin H."/>
            <person name="Cai Z."/>
            <person name="Ren S."/>
            <person name="Lv G."/>
            <person name="Gu W."/>
            <person name="Zhu G."/>
            <person name="Tu Y."/>
            <person name="Jia J."/>
            <person name="Zhang Y."/>
            <person name="Chen J."/>
            <person name="Kang H."/>
            <person name="Chen X."/>
            <person name="Shao C."/>
            <person name="Sun Y."/>
            <person name="Hu Q."/>
            <person name="Zhang X."/>
            <person name="Zhang W."/>
            <person name="Wang L."/>
            <person name="Ding C."/>
            <person name="Sheng H."/>
            <person name="Gu J."/>
            <person name="Chen S."/>
            <person name="Ni L."/>
            <person name="Zhu F."/>
            <person name="Chen W."/>
            <person name="Lan L."/>
            <person name="Lai Y."/>
            <person name="Cheng Z."/>
            <person name="Gu M."/>
            <person name="Jiang J."/>
            <person name="Li J."/>
            <person name="Hong G."/>
            <person name="Xue Y."/>
            <person name="Han B."/>
        </authorList>
    </citation>
    <scope>NUCLEOTIDE SEQUENCE</scope>
</reference>
<evidence type="ECO:0000256" key="5">
    <source>
        <dbReference type="SAM" id="SignalP"/>
    </source>
</evidence>
<evidence type="ECO:0000313" key="7">
    <source>
        <dbReference type="EMBL" id="CAJ86085.1"/>
    </source>
</evidence>
<accession>Q259P2</accession>
<dbReference type="InterPro" id="IPR003140">
    <property type="entry name" value="PLipase/COase/thioEstase"/>
</dbReference>
<organism evidence="7">
    <name type="scientific">Oryza sativa</name>
    <name type="common">Rice</name>
    <dbReference type="NCBI Taxonomy" id="4530"/>
    <lineage>
        <taxon>Eukaryota</taxon>
        <taxon>Viridiplantae</taxon>
        <taxon>Streptophyta</taxon>
        <taxon>Embryophyta</taxon>
        <taxon>Tracheophyta</taxon>
        <taxon>Spermatophyta</taxon>
        <taxon>Magnoliopsida</taxon>
        <taxon>Liliopsida</taxon>
        <taxon>Poales</taxon>
        <taxon>Poaceae</taxon>
        <taxon>BOP clade</taxon>
        <taxon>Oryzoideae</taxon>
        <taxon>Oryzeae</taxon>
        <taxon>Oryzinae</taxon>
        <taxon>Oryza</taxon>
    </lineage>
</organism>
<keyword evidence="4" id="KW-0443">Lipid metabolism</keyword>
<protein>
    <submittedName>
        <fullName evidence="7">H0818H01.7 protein</fullName>
    </submittedName>
</protein>
<dbReference type="GO" id="GO:0005737">
    <property type="term" value="C:cytoplasm"/>
    <property type="evidence" value="ECO:0007669"/>
    <property type="project" value="TreeGrafter"/>
</dbReference>
<dbReference type="ESTHER" id="orysa-q7xr64">
    <property type="family name" value="LYsophospholipase_carboxylesterase"/>
</dbReference>
<comment type="similarity">
    <text evidence="1">Belongs to the AB hydrolase superfamily. AB hydrolase 2 family.</text>
</comment>
<evidence type="ECO:0000256" key="3">
    <source>
        <dbReference type="ARBA" id="ARBA00022832"/>
    </source>
</evidence>
<dbReference type="Gene3D" id="3.40.50.1820">
    <property type="entry name" value="alpha/beta hydrolase"/>
    <property type="match status" value="1"/>
</dbReference>
<name>Q259P2_ORYSA</name>
<dbReference type="PANTHER" id="PTHR10655">
    <property type="entry name" value="LYSOPHOSPHOLIPASE-RELATED"/>
    <property type="match status" value="1"/>
</dbReference>
<dbReference type="GO" id="GO:0008474">
    <property type="term" value="F:palmitoyl-(protein) hydrolase activity"/>
    <property type="evidence" value="ECO:0007669"/>
    <property type="project" value="TreeGrafter"/>
</dbReference>
<feature type="domain" description="Phospholipase/carboxylesterase/thioesterase" evidence="6">
    <location>
        <begin position="46"/>
        <end position="264"/>
    </location>
</feature>